<organism evidence="7 8">
    <name type="scientific">Palleronia abyssalis</name>
    <dbReference type="NCBI Taxonomy" id="1501240"/>
    <lineage>
        <taxon>Bacteria</taxon>
        <taxon>Pseudomonadati</taxon>
        <taxon>Pseudomonadota</taxon>
        <taxon>Alphaproteobacteria</taxon>
        <taxon>Rhodobacterales</taxon>
        <taxon>Roseobacteraceae</taxon>
        <taxon>Palleronia</taxon>
    </lineage>
</organism>
<accession>A0A2R8BWP0</accession>
<evidence type="ECO:0000313" key="7">
    <source>
        <dbReference type="EMBL" id="SPJ24496.1"/>
    </source>
</evidence>
<keyword evidence="3" id="KW-0378">Hydrolase</keyword>
<comment type="subcellular location">
    <subcellularLocation>
        <location evidence="1">Membrane</location>
        <topology evidence="1">Multi-pass membrane protein</topology>
    </subcellularLocation>
</comment>
<dbReference type="Pfam" id="PF05875">
    <property type="entry name" value="Ceramidase"/>
    <property type="match status" value="1"/>
</dbReference>
<dbReference type="AlphaFoldDB" id="A0A2R8BWP0"/>
<keyword evidence="8" id="KW-1185">Reference proteome</keyword>
<evidence type="ECO:0008006" key="9">
    <source>
        <dbReference type="Google" id="ProtNLM"/>
    </source>
</evidence>
<dbReference type="EMBL" id="ONZF01000004">
    <property type="protein sequence ID" value="SPJ24496.1"/>
    <property type="molecule type" value="Genomic_DNA"/>
</dbReference>
<evidence type="ECO:0000256" key="4">
    <source>
        <dbReference type="ARBA" id="ARBA00022989"/>
    </source>
</evidence>
<evidence type="ECO:0000256" key="1">
    <source>
        <dbReference type="ARBA" id="ARBA00004141"/>
    </source>
</evidence>
<gene>
    <name evidence="7" type="ORF">PAA8504_02329</name>
</gene>
<feature type="transmembrane region" description="Helical" evidence="6">
    <location>
        <begin position="187"/>
        <end position="204"/>
    </location>
</feature>
<dbReference type="OrthoDB" id="277121at2"/>
<proteinExistence type="predicted"/>
<dbReference type="Proteomes" id="UP000244912">
    <property type="component" value="Unassembled WGS sequence"/>
</dbReference>
<evidence type="ECO:0000313" key="8">
    <source>
        <dbReference type="Proteomes" id="UP000244912"/>
    </source>
</evidence>
<dbReference type="RefSeq" id="WP_108894319.1">
    <property type="nucleotide sequence ID" value="NZ_ONZF01000004.1"/>
</dbReference>
<evidence type="ECO:0000256" key="5">
    <source>
        <dbReference type="ARBA" id="ARBA00023136"/>
    </source>
</evidence>
<feature type="transmembrane region" description="Helical" evidence="6">
    <location>
        <begin position="97"/>
        <end position="120"/>
    </location>
</feature>
<evidence type="ECO:0000256" key="6">
    <source>
        <dbReference type="SAM" id="Phobius"/>
    </source>
</evidence>
<dbReference type="GO" id="GO:0016811">
    <property type="term" value="F:hydrolase activity, acting on carbon-nitrogen (but not peptide) bonds, in linear amides"/>
    <property type="evidence" value="ECO:0007669"/>
    <property type="project" value="InterPro"/>
</dbReference>
<reference evidence="7 8" key="1">
    <citation type="submission" date="2018-03" db="EMBL/GenBank/DDBJ databases">
        <authorList>
            <person name="Keele B.F."/>
        </authorList>
    </citation>
    <scope>NUCLEOTIDE SEQUENCE [LARGE SCALE GENOMIC DNA]</scope>
    <source>
        <strain evidence="7 8">CECT 8504</strain>
    </source>
</reference>
<evidence type="ECO:0000256" key="2">
    <source>
        <dbReference type="ARBA" id="ARBA00022692"/>
    </source>
</evidence>
<keyword evidence="5 6" id="KW-0472">Membrane</keyword>
<dbReference type="GO" id="GO:0016020">
    <property type="term" value="C:membrane"/>
    <property type="evidence" value="ECO:0007669"/>
    <property type="project" value="UniProtKB-SubCell"/>
</dbReference>
<protein>
    <recommendedName>
        <fullName evidence="9">Ceramidase</fullName>
    </recommendedName>
</protein>
<dbReference type="InterPro" id="IPR008901">
    <property type="entry name" value="ACER"/>
</dbReference>
<evidence type="ECO:0000256" key="3">
    <source>
        <dbReference type="ARBA" id="ARBA00022801"/>
    </source>
</evidence>
<feature type="transmembrane region" description="Helical" evidence="6">
    <location>
        <begin position="22"/>
        <end position="39"/>
    </location>
</feature>
<feature type="transmembrane region" description="Helical" evidence="6">
    <location>
        <begin position="72"/>
        <end position="90"/>
    </location>
</feature>
<dbReference type="GO" id="GO:0006672">
    <property type="term" value="P:ceramide metabolic process"/>
    <property type="evidence" value="ECO:0007669"/>
    <property type="project" value="InterPro"/>
</dbReference>
<name>A0A2R8BWP0_9RHOB</name>
<feature type="transmembrane region" description="Helical" evidence="6">
    <location>
        <begin position="157"/>
        <end position="175"/>
    </location>
</feature>
<sequence>MDWSEQVNAYCERMGPGLWSEPANAVTNVAFMAAALWLWPNARGIERVLCAILFAIGIGSGLFHTYATRWAALTDTLPILLYILTYIYAANRRFWGWPVWAAALGVLAFFPYATATGWIFDRLPGFAVSSFYWPVPLLIAAYGVLLRHRLPGVSSGLLVGAGVLCLSLLARSLDMALCDWWPVGTHFAWHLLNAAMLGWMITVLRRHRLEPAGTGG</sequence>
<feature type="transmembrane region" description="Helical" evidence="6">
    <location>
        <begin position="126"/>
        <end position="145"/>
    </location>
</feature>
<feature type="transmembrane region" description="Helical" evidence="6">
    <location>
        <begin position="48"/>
        <end position="66"/>
    </location>
</feature>
<keyword evidence="2 6" id="KW-0812">Transmembrane</keyword>
<keyword evidence="4 6" id="KW-1133">Transmembrane helix</keyword>